<dbReference type="PROSITE" id="PS51888">
    <property type="entry name" value="CLIP"/>
    <property type="match status" value="1"/>
</dbReference>
<dbReference type="OMA" id="MRRAYDQ"/>
<keyword evidence="16" id="KW-1185">Reference proteome</keyword>
<dbReference type="PANTHER" id="PTHR24256">
    <property type="entry name" value="TRYPTASE-RELATED"/>
    <property type="match status" value="1"/>
</dbReference>
<evidence type="ECO:0000256" key="3">
    <source>
        <dbReference type="ARBA" id="ARBA00022801"/>
    </source>
</evidence>
<evidence type="ECO:0000256" key="10">
    <source>
        <dbReference type="RuleBase" id="RU363034"/>
    </source>
</evidence>
<evidence type="ECO:0000256" key="6">
    <source>
        <dbReference type="ARBA" id="ARBA00023145"/>
    </source>
</evidence>
<feature type="domain" description="Clip" evidence="14">
    <location>
        <begin position="26"/>
        <end position="80"/>
    </location>
</feature>
<evidence type="ECO:0000256" key="5">
    <source>
        <dbReference type="ARBA" id="ARBA00022837"/>
    </source>
</evidence>
<dbReference type="FunFam" id="2.40.10.10:FF:000084">
    <property type="entry name" value="Serine protease easter"/>
    <property type="match status" value="1"/>
</dbReference>
<dbReference type="GO" id="GO:0005576">
    <property type="term" value="C:extracellular region"/>
    <property type="evidence" value="ECO:0007669"/>
    <property type="project" value="UniProtKB-SubCell"/>
</dbReference>
<keyword evidence="6" id="KW-0865">Zymogen</keyword>
<dbReference type="InterPro" id="IPR009003">
    <property type="entry name" value="Peptidase_S1_PA"/>
</dbReference>
<dbReference type="InterPro" id="IPR001254">
    <property type="entry name" value="Trypsin_dom"/>
</dbReference>
<dbReference type="OrthoDB" id="9028152at2759"/>
<dbReference type="FunCoup" id="A0A7R8UQT5">
    <property type="interactions" value="56"/>
</dbReference>
<evidence type="ECO:0000313" key="16">
    <source>
        <dbReference type="Proteomes" id="UP000594454"/>
    </source>
</evidence>
<accession>A0A7R8UQT5</accession>
<dbReference type="SMART" id="SM00020">
    <property type="entry name" value="Tryp_SPc"/>
    <property type="match status" value="1"/>
</dbReference>
<feature type="chain" id="PRO_5031597616" description="CLIP domain-containing serine protease" evidence="11">
    <location>
        <begin position="24"/>
        <end position="381"/>
    </location>
</feature>
<gene>
    <name evidence="15" type="ORF">HERILL_LOCUS8182</name>
</gene>
<protein>
    <recommendedName>
        <fullName evidence="11">CLIP domain-containing serine protease</fullName>
        <ecNumber evidence="10">3.4.21.-</ecNumber>
    </recommendedName>
</protein>
<keyword evidence="11" id="KW-0964">Secreted</keyword>
<keyword evidence="2 11" id="KW-0732">Signal</keyword>
<dbReference type="InterPro" id="IPR033116">
    <property type="entry name" value="TRYPSIN_SER"/>
</dbReference>
<evidence type="ECO:0000259" key="14">
    <source>
        <dbReference type="PROSITE" id="PS51888"/>
    </source>
</evidence>
<keyword evidence="3 10" id="KW-0378">Hydrolase</keyword>
<dbReference type="CDD" id="cd00190">
    <property type="entry name" value="Tryp_SPc"/>
    <property type="match status" value="1"/>
</dbReference>
<dbReference type="GO" id="GO:0035008">
    <property type="term" value="P:positive regulation of melanization defense response"/>
    <property type="evidence" value="ECO:0007669"/>
    <property type="project" value="UniProtKB-ARBA"/>
</dbReference>
<evidence type="ECO:0000313" key="15">
    <source>
        <dbReference type="EMBL" id="CAD7085332.1"/>
    </source>
</evidence>
<evidence type="ECO:0000256" key="9">
    <source>
        <dbReference type="ARBA" id="ARBA00024195"/>
    </source>
</evidence>
<comment type="domain">
    <text evidence="11">The clip domain consists of 35-55 residues which are 'knitted' together usually by 3 conserved disulfide bonds forming a clip-like compact structure.</text>
</comment>
<dbReference type="SMART" id="SM00680">
    <property type="entry name" value="CLIP"/>
    <property type="match status" value="1"/>
</dbReference>
<keyword evidence="5" id="KW-0106">Calcium</keyword>
<comment type="subcellular location">
    <subcellularLocation>
        <location evidence="11">Secreted</location>
    </subcellularLocation>
</comment>
<dbReference type="InParanoid" id="A0A7R8UQT5"/>
<evidence type="ECO:0000256" key="11">
    <source>
        <dbReference type="RuleBase" id="RU366078"/>
    </source>
</evidence>
<dbReference type="InterPro" id="IPR018114">
    <property type="entry name" value="TRYPSIN_HIS"/>
</dbReference>
<dbReference type="EC" id="3.4.21.-" evidence="10"/>
<dbReference type="FunFam" id="3.30.1640.30:FF:000001">
    <property type="entry name" value="Serine protease 7"/>
    <property type="match status" value="1"/>
</dbReference>
<evidence type="ECO:0000256" key="7">
    <source>
        <dbReference type="ARBA" id="ARBA00023157"/>
    </source>
</evidence>
<dbReference type="InterPro" id="IPR038565">
    <property type="entry name" value="CLIP_sf"/>
</dbReference>
<dbReference type="Pfam" id="PF00089">
    <property type="entry name" value="Trypsin"/>
    <property type="match status" value="1"/>
</dbReference>
<dbReference type="PROSITE" id="PS00135">
    <property type="entry name" value="TRYPSIN_SER"/>
    <property type="match status" value="1"/>
</dbReference>
<comment type="similarity">
    <text evidence="9 11">Belongs to the peptidase S1 family. CLIP subfamily.</text>
</comment>
<dbReference type="PRINTS" id="PR00722">
    <property type="entry name" value="CHYMOTRYPSIN"/>
</dbReference>
<dbReference type="InterPro" id="IPR043504">
    <property type="entry name" value="Peptidase_S1_PA_chymotrypsin"/>
</dbReference>
<dbReference type="SUPFAM" id="SSF50494">
    <property type="entry name" value="Trypsin-like serine proteases"/>
    <property type="match status" value="1"/>
</dbReference>
<dbReference type="Gene3D" id="3.30.1640.30">
    <property type="match status" value="1"/>
</dbReference>
<dbReference type="InterPro" id="IPR022700">
    <property type="entry name" value="CLIP"/>
</dbReference>
<reference evidence="15 16" key="1">
    <citation type="submission" date="2020-11" db="EMBL/GenBank/DDBJ databases">
        <authorList>
            <person name="Wallbank WR R."/>
            <person name="Pardo Diaz C."/>
            <person name="Kozak K."/>
            <person name="Martin S."/>
            <person name="Jiggins C."/>
            <person name="Moest M."/>
            <person name="Warren A I."/>
            <person name="Generalovic N T."/>
            <person name="Byers J.R.P. K."/>
            <person name="Montejo-Kovacevich G."/>
            <person name="Yen C E."/>
        </authorList>
    </citation>
    <scope>NUCLEOTIDE SEQUENCE [LARGE SCALE GENOMIC DNA]</scope>
</reference>
<dbReference type="PROSITE" id="PS50240">
    <property type="entry name" value="TRYPSIN_DOM"/>
    <property type="match status" value="1"/>
</dbReference>
<keyword evidence="8" id="KW-0325">Glycoprotein</keyword>
<feature type="domain" description="Peptidase S1" evidence="13">
    <location>
        <begin position="128"/>
        <end position="380"/>
    </location>
</feature>
<proteinExistence type="inferred from homology"/>
<dbReference type="InterPro" id="IPR001314">
    <property type="entry name" value="Peptidase_S1A"/>
</dbReference>
<dbReference type="GO" id="GO:0006508">
    <property type="term" value="P:proteolysis"/>
    <property type="evidence" value="ECO:0007669"/>
    <property type="project" value="UniProtKB-KW"/>
</dbReference>
<feature type="region of interest" description="Disordered" evidence="12">
    <location>
        <begin position="100"/>
        <end position="121"/>
    </location>
</feature>
<sequence length="381" mass="41621">MRSANTLVTIITLMSLSVCLVKSQTRCTNPNRRSGFCTSIYDCPSLLGVISRKPLPESNRQFLLASQCTGGTGAQPHVCCNEDTGFSTSTTPRTITTTRSSRIFPSNGRGNELPSPPSCGRETTGNKIYGGNVTELDEFPWMALLIYKAVSGALSMSCGGSLINQRYVLTAAHCVKGEILTEVGQIYSIRLGEYDITKDIDCVDKDCADPPIETGYEEIIAHESFDPSATNRHHDIALIRLNQDVLYTDFITPVCLPSVLNFQRSQTGTSVVVAGWGRTLRASQSSIKQKLTLPVSDPADCGRKFATKNVNIIDSQLCAGGIYTRDTCDGDSGGPLMKIVKNYWIIEGIISFGNRCGLDGWPAVYTRVSSYESWIKRNLRP</sequence>
<name>A0A7R8UQT5_HERIL</name>
<organism evidence="15 16">
    <name type="scientific">Hermetia illucens</name>
    <name type="common">Black soldier fly</name>
    <dbReference type="NCBI Taxonomy" id="343691"/>
    <lineage>
        <taxon>Eukaryota</taxon>
        <taxon>Metazoa</taxon>
        <taxon>Ecdysozoa</taxon>
        <taxon>Arthropoda</taxon>
        <taxon>Hexapoda</taxon>
        <taxon>Insecta</taxon>
        <taxon>Pterygota</taxon>
        <taxon>Neoptera</taxon>
        <taxon>Endopterygota</taxon>
        <taxon>Diptera</taxon>
        <taxon>Brachycera</taxon>
        <taxon>Stratiomyomorpha</taxon>
        <taxon>Stratiomyidae</taxon>
        <taxon>Hermetiinae</taxon>
        <taxon>Hermetia</taxon>
    </lineage>
</organism>
<evidence type="ECO:0000256" key="1">
    <source>
        <dbReference type="ARBA" id="ARBA00022670"/>
    </source>
</evidence>
<evidence type="ECO:0000256" key="4">
    <source>
        <dbReference type="ARBA" id="ARBA00022825"/>
    </source>
</evidence>
<evidence type="ECO:0000256" key="12">
    <source>
        <dbReference type="SAM" id="MobiDB-lite"/>
    </source>
</evidence>
<dbReference type="GO" id="GO:0004252">
    <property type="term" value="F:serine-type endopeptidase activity"/>
    <property type="evidence" value="ECO:0007669"/>
    <property type="project" value="UniProtKB-UniRule"/>
</dbReference>
<dbReference type="Gene3D" id="2.40.10.10">
    <property type="entry name" value="Trypsin-like serine proteases"/>
    <property type="match status" value="2"/>
</dbReference>
<dbReference type="AlphaFoldDB" id="A0A7R8UQT5"/>
<keyword evidence="1 10" id="KW-0645">Protease</keyword>
<dbReference type="Proteomes" id="UP000594454">
    <property type="component" value="Chromosome 3"/>
</dbReference>
<dbReference type="Pfam" id="PF12032">
    <property type="entry name" value="CLIP"/>
    <property type="match status" value="1"/>
</dbReference>
<dbReference type="FunFam" id="2.40.10.10:FF:000028">
    <property type="entry name" value="Serine protease easter"/>
    <property type="match status" value="1"/>
</dbReference>
<keyword evidence="4 10" id="KW-0720">Serine protease</keyword>
<feature type="signal peptide" evidence="11">
    <location>
        <begin position="1"/>
        <end position="23"/>
    </location>
</feature>
<keyword evidence="7" id="KW-1015">Disulfide bond</keyword>
<evidence type="ECO:0000256" key="8">
    <source>
        <dbReference type="ARBA" id="ARBA00023180"/>
    </source>
</evidence>
<evidence type="ECO:0000259" key="13">
    <source>
        <dbReference type="PROSITE" id="PS50240"/>
    </source>
</evidence>
<evidence type="ECO:0000256" key="2">
    <source>
        <dbReference type="ARBA" id="ARBA00022729"/>
    </source>
</evidence>
<dbReference type="PROSITE" id="PS00134">
    <property type="entry name" value="TRYPSIN_HIS"/>
    <property type="match status" value="1"/>
</dbReference>
<dbReference type="InterPro" id="IPR051487">
    <property type="entry name" value="Ser/Thr_Proteases_Immune/Dev"/>
</dbReference>
<dbReference type="EMBL" id="LR899011">
    <property type="protein sequence ID" value="CAD7085332.1"/>
    <property type="molecule type" value="Genomic_DNA"/>
</dbReference>